<sequence>MTTPLGVIDRCRTRKRSATASCWQLVLEEGYNLVAANTVSQSLKASAERSAHFVEAKVSHGATAVVAAQTR</sequence>
<accession>A0ABU3YYH8</accession>
<feature type="non-terminal residue" evidence="1">
    <location>
        <position position="71"/>
    </location>
</feature>
<evidence type="ECO:0000313" key="2">
    <source>
        <dbReference type="Proteomes" id="UP001187203"/>
    </source>
</evidence>
<keyword evidence="2" id="KW-1185">Reference proteome</keyword>
<reference evidence="2" key="1">
    <citation type="journal article" date="2023" name="Int. J. Mol. Sci.">
        <title>Genomic and Metabolic Characterization of Plant Growth-Promoting Rhizobacteria Isolated from Nodules of Clovers Grown in Non-Farmed Soil.</title>
        <authorList>
            <person name="Wojcik M."/>
            <person name="Koper P."/>
            <person name="Zebracki K."/>
            <person name="Marczak M."/>
            <person name="Mazur A."/>
        </authorList>
    </citation>
    <scope>NUCLEOTIDE SEQUENCE [LARGE SCALE GENOMIC DNA]</scope>
    <source>
        <strain evidence="2">KB12</strain>
    </source>
</reference>
<proteinExistence type="predicted"/>
<name>A0ABU3YYH8_9HYPH</name>
<evidence type="ECO:0000313" key="1">
    <source>
        <dbReference type="EMBL" id="MDV4190874.1"/>
    </source>
</evidence>
<dbReference type="RefSeq" id="WP_164903359.1">
    <property type="nucleotide sequence ID" value="NZ_JAWJWH010000102.1"/>
</dbReference>
<protein>
    <submittedName>
        <fullName evidence="1">Uncharacterized protein</fullName>
    </submittedName>
</protein>
<gene>
    <name evidence="1" type="ORF">R1523_36275</name>
</gene>
<dbReference type="Proteomes" id="UP001187203">
    <property type="component" value="Unassembled WGS sequence"/>
</dbReference>
<dbReference type="EMBL" id="JAWJWI010000102">
    <property type="protein sequence ID" value="MDV4190874.1"/>
    <property type="molecule type" value="Genomic_DNA"/>
</dbReference>
<organism evidence="1 2">
    <name type="scientific">Rhizobium brockwellii</name>
    <dbReference type="NCBI Taxonomy" id="3019932"/>
    <lineage>
        <taxon>Bacteria</taxon>
        <taxon>Pseudomonadati</taxon>
        <taxon>Pseudomonadota</taxon>
        <taxon>Alphaproteobacteria</taxon>
        <taxon>Hyphomicrobiales</taxon>
        <taxon>Rhizobiaceae</taxon>
        <taxon>Rhizobium/Agrobacterium group</taxon>
        <taxon>Rhizobium</taxon>
    </lineage>
</organism>
<comment type="caution">
    <text evidence="1">The sequence shown here is derived from an EMBL/GenBank/DDBJ whole genome shotgun (WGS) entry which is preliminary data.</text>
</comment>